<accession>A0A9N7US87</accession>
<protein>
    <submittedName>
        <fullName evidence="2">Uncharacterized protein</fullName>
    </submittedName>
</protein>
<organism evidence="2 3">
    <name type="scientific">Pleuronectes platessa</name>
    <name type="common">European plaice</name>
    <dbReference type="NCBI Taxonomy" id="8262"/>
    <lineage>
        <taxon>Eukaryota</taxon>
        <taxon>Metazoa</taxon>
        <taxon>Chordata</taxon>
        <taxon>Craniata</taxon>
        <taxon>Vertebrata</taxon>
        <taxon>Euteleostomi</taxon>
        <taxon>Actinopterygii</taxon>
        <taxon>Neopterygii</taxon>
        <taxon>Teleostei</taxon>
        <taxon>Neoteleostei</taxon>
        <taxon>Acanthomorphata</taxon>
        <taxon>Carangaria</taxon>
        <taxon>Pleuronectiformes</taxon>
        <taxon>Pleuronectoidei</taxon>
        <taxon>Pleuronectidae</taxon>
        <taxon>Pleuronectes</taxon>
    </lineage>
</organism>
<name>A0A9N7US87_PLEPL</name>
<comment type="caution">
    <text evidence="2">The sequence shown here is derived from an EMBL/GenBank/DDBJ whole genome shotgun (WGS) entry which is preliminary data.</text>
</comment>
<evidence type="ECO:0000256" key="1">
    <source>
        <dbReference type="SAM" id="MobiDB-lite"/>
    </source>
</evidence>
<gene>
    <name evidence="2" type="ORF">PLEPLA_LOCUS26014</name>
</gene>
<feature type="region of interest" description="Disordered" evidence="1">
    <location>
        <begin position="36"/>
        <end position="78"/>
    </location>
</feature>
<proteinExistence type="predicted"/>
<evidence type="ECO:0000313" key="3">
    <source>
        <dbReference type="Proteomes" id="UP001153269"/>
    </source>
</evidence>
<sequence>MLRMLSRAGRRSVKKLFITGRVAGSLWRNGIARWTSNPEAPEEAPQRGPNRSPANKTGHRRRNITVTLQSPSALLGIQ</sequence>
<dbReference type="Proteomes" id="UP001153269">
    <property type="component" value="Unassembled WGS sequence"/>
</dbReference>
<keyword evidence="3" id="KW-1185">Reference proteome</keyword>
<reference evidence="2" key="1">
    <citation type="submission" date="2020-03" db="EMBL/GenBank/DDBJ databases">
        <authorList>
            <person name="Weist P."/>
        </authorList>
    </citation>
    <scope>NUCLEOTIDE SEQUENCE</scope>
</reference>
<evidence type="ECO:0000313" key="2">
    <source>
        <dbReference type="EMBL" id="CAB1438048.1"/>
    </source>
</evidence>
<dbReference type="AlphaFoldDB" id="A0A9N7US87"/>
<dbReference type="EMBL" id="CADEAL010002103">
    <property type="protein sequence ID" value="CAB1438048.1"/>
    <property type="molecule type" value="Genomic_DNA"/>
</dbReference>